<comment type="caution">
    <text evidence="2">The sequence shown here is derived from an EMBL/GenBank/DDBJ whole genome shotgun (WGS) entry which is preliminary data.</text>
</comment>
<name>A0A508T279_9BRAD</name>
<accession>A0A508T279</accession>
<gene>
    <name evidence="2" type="ORF">CI1B_26860</name>
</gene>
<dbReference type="OrthoDB" id="8228630at2"/>
<organism evidence="2 3">
    <name type="scientific">Bradyrhizobium ivorense</name>
    <dbReference type="NCBI Taxonomy" id="2511166"/>
    <lineage>
        <taxon>Bacteria</taxon>
        <taxon>Pseudomonadati</taxon>
        <taxon>Pseudomonadota</taxon>
        <taxon>Alphaproteobacteria</taxon>
        <taxon>Hyphomicrobiales</taxon>
        <taxon>Nitrobacteraceae</taxon>
        <taxon>Bradyrhizobium</taxon>
    </lineage>
</organism>
<dbReference type="Proteomes" id="UP000328092">
    <property type="component" value="Unassembled WGS sequence"/>
</dbReference>
<evidence type="ECO:0000313" key="3">
    <source>
        <dbReference type="Proteomes" id="UP000328092"/>
    </source>
</evidence>
<feature type="chain" id="PRO_5021357682" description="DUF992 domain-containing protein" evidence="1">
    <location>
        <begin position="25"/>
        <end position="156"/>
    </location>
</feature>
<keyword evidence="3" id="KW-1185">Reference proteome</keyword>
<evidence type="ECO:0000256" key="1">
    <source>
        <dbReference type="SAM" id="SignalP"/>
    </source>
</evidence>
<dbReference type="InterPro" id="IPR009333">
    <property type="entry name" value="DUF992"/>
</dbReference>
<protein>
    <recommendedName>
        <fullName evidence="4">DUF992 domain-containing protein</fullName>
    </recommendedName>
</protein>
<evidence type="ECO:0000313" key="2">
    <source>
        <dbReference type="EMBL" id="VIO69455.1"/>
    </source>
</evidence>
<sequence>MDRLIGSAVAVALVLAAPFGAGLAQQTGPVQVGTLTCRGGAGSGFILGSVTNLACVLHVAGKPDDRYLAAIQNFAVNFGINIGEAEIALSWDVIAPTPWLTPGRLAGTYGAAAASDGRNLAGGVNGVMALRPSRQQDEASRRIAEKLGSLELRYDG</sequence>
<evidence type="ECO:0008006" key="4">
    <source>
        <dbReference type="Google" id="ProtNLM"/>
    </source>
</evidence>
<dbReference type="RefSeq" id="WP_139859558.1">
    <property type="nucleotide sequence ID" value="NZ_CAADFC020000009.1"/>
</dbReference>
<feature type="signal peptide" evidence="1">
    <location>
        <begin position="1"/>
        <end position="24"/>
    </location>
</feature>
<dbReference type="Pfam" id="PF06186">
    <property type="entry name" value="DUF992"/>
    <property type="match status" value="1"/>
</dbReference>
<keyword evidence="1" id="KW-0732">Signal</keyword>
<proteinExistence type="predicted"/>
<reference evidence="2" key="1">
    <citation type="submission" date="2019-02" db="EMBL/GenBank/DDBJ databases">
        <authorList>
            <person name="Pothier F.J."/>
        </authorList>
    </citation>
    <scope>NUCLEOTIDE SEQUENCE</scope>
    <source>
        <strain evidence="2">CI-1B</strain>
    </source>
</reference>
<dbReference type="AlphaFoldDB" id="A0A508T279"/>
<dbReference type="EMBL" id="CAADFC020000009">
    <property type="protein sequence ID" value="VIO69455.1"/>
    <property type="molecule type" value="Genomic_DNA"/>
</dbReference>